<reference evidence="2" key="1">
    <citation type="journal article" date="2021" name="Front. Microbiol.">
        <title>Comprehensive Comparative Genomics and Phenotyping of Methylobacterium Species.</title>
        <authorList>
            <person name="Alessa O."/>
            <person name="Ogura Y."/>
            <person name="Fujitani Y."/>
            <person name="Takami H."/>
            <person name="Hayashi T."/>
            <person name="Sahin N."/>
            <person name="Tani A."/>
        </authorList>
    </citation>
    <scope>NUCLEOTIDE SEQUENCE</scope>
    <source>
        <strain evidence="2">NBRC 15689</strain>
    </source>
</reference>
<dbReference type="EMBL" id="BPQV01000005">
    <property type="protein sequence ID" value="GJE27238.1"/>
    <property type="molecule type" value="Genomic_DNA"/>
</dbReference>
<evidence type="ECO:0000313" key="3">
    <source>
        <dbReference type="Proteomes" id="UP001055156"/>
    </source>
</evidence>
<dbReference type="Pfam" id="PF08379">
    <property type="entry name" value="Bact_transglu_N"/>
    <property type="match status" value="1"/>
</dbReference>
<keyword evidence="3" id="KW-1185">Reference proteome</keyword>
<dbReference type="InterPro" id="IPR038765">
    <property type="entry name" value="Papain-like_cys_pep_sf"/>
</dbReference>
<evidence type="ECO:0000313" key="2">
    <source>
        <dbReference type="EMBL" id="GJE27238.1"/>
    </source>
</evidence>
<dbReference type="Pfam" id="PF01841">
    <property type="entry name" value="Transglut_core"/>
    <property type="match status" value="1"/>
</dbReference>
<proteinExistence type="predicted"/>
<accession>A0ABQ4T7D8</accession>
<gene>
    <name evidence="2" type="ORF">LKMONMHP_2096</name>
</gene>
<dbReference type="Gene3D" id="3.10.620.30">
    <property type="match status" value="1"/>
</dbReference>
<dbReference type="Proteomes" id="UP001055156">
    <property type="component" value="Unassembled WGS sequence"/>
</dbReference>
<dbReference type="InterPro" id="IPR013589">
    <property type="entry name" value="Bac_transglu_N"/>
</dbReference>
<evidence type="ECO:0000259" key="1">
    <source>
        <dbReference type="SMART" id="SM00460"/>
    </source>
</evidence>
<dbReference type="RefSeq" id="WP_238311091.1">
    <property type="nucleotide sequence ID" value="NZ_BPQV01000005.1"/>
</dbReference>
<name>A0ABQ4T7D8_METOR</name>
<dbReference type="Pfam" id="PF09899">
    <property type="entry name" value="DUF2126"/>
    <property type="match status" value="1"/>
</dbReference>
<reference evidence="2" key="2">
    <citation type="submission" date="2021-08" db="EMBL/GenBank/DDBJ databases">
        <authorList>
            <person name="Tani A."/>
            <person name="Ola A."/>
            <person name="Ogura Y."/>
            <person name="Katsura K."/>
            <person name="Hayashi T."/>
        </authorList>
    </citation>
    <scope>NUCLEOTIDE SEQUENCE</scope>
    <source>
        <strain evidence="2">NBRC 15689</strain>
    </source>
</reference>
<organism evidence="2 3">
    <name type="scientific">Methylobacterium organophilum</name>
    <dbReference type="NCBI Taxonomy" id="410"/>
    <lineage>
        <taxon>Bacteria</taxon>
        <taxon>Pseudomonadati</taxon>
        <taxon>Pseudomonadota</taxon>
        <taxon>Alphaproteobacteria</taxon>
        <taxon>Hyphomicrobiales</taxon>
        <taxon>Methylobacteriaceae</taxon>
        <taxon>Methylobacterium</taxon>
    </lineage>
</organism>
<protein>
    <recommendedName>
        <fullName evidence="1">Transglutaminase-like domain-containing protein</fullName>
    </recommendedName>
</protein>
<dbReference type="SMART" id="SM00460">
    <property type="entry name" value="TGc"/>
    <property type="match status" value="1"/>
</dbReference>
<feature type="domain" description="Transglutaminase-like" evidence="1">
    <location>
        <begin position="172"/>
        <end position="248"/>
    </location>
</feature>
<sequence length="1090" mass="119937">MSIQAALHHVTHYRYDRPIALGPQVVRLRPAPHARTKIPAYALKVRPENHFINWQQDPNGNWLARLVFPEKTDELRIEVDLTADLAVINPFDFFVEPYAETRPFAYAQELAGELTPYLTPQDADGPELAAFLEAVPQEERTVPFLVALNQRVRDAVAYGVRMEPGVQTPAETLTLKSGSCRDSAWLLVQVLRKLGFAARFVSGYLIQLVPDTTAVDGPAGTTTDFTDLHAWAEVYLPGAGWIGLDATSGLICGEGHIPLAATPHYHSAAPISGLAEPAKVEFHYEMKVSRVAEAPRITKPFSDAVWTAMDALGARVDADLAAQDVRLTMGGEPTFVSVDDFQSPEWNTAAVGPTKRGLADQLIRRLRDRFAPGGLLHYGQGKWYPGESLPRWAFALYWRRDGQPIWKDPALIAAENGPRAATVEDSHRLIEALAKRLGLSGFAFPAYEDRDYWEAREAELPVNVTTAAVHSGSAETDARFARVFGRGLGNPVGYALPLASLAVAEGRRWISERWVFRRGGAFLTPGDSPLGFRLPLSALPYVPPGSYPYYFAQDPLEARGDLPEACFSDGKGGPDRGNGAGIEGVAVRTALACEARDGVLHVFMPPLERVDEYLELAGHLEAAAAAIGRPIHLEGYEPPYDPRINTIKVTPDPGVIEVNVHPAASWREAVDITTSLYGEARQTRLCAEKFMIDGRHTGTGGGNHVVLGGVTPADSPFLRRPDLLKSLVLYWQRHPSLSYLFAGLYVGPTSQAPRMDEARHDGLYELEIALAQVPGPNQPNIPHWLVDRLFRNILADVTGNTHRAEICIDKLYNPDSPTGRLGLLEFRSFEMPPDARMSLAQQLLLRALVAWLWREPQSGGCVRWGTALHDRFMLPHFLWADFLSVLEDLNRGGYAFDPVAFAAQHEFRFPVFGRVEHGGVGLELRQALEPWHVLGEEGSSGGTVRYVDSSVERLQVKVEGFVPGRHVIACNGRRLPMTGTGASGEAVAGLRFKAWQPASSLHPTIPAHGPLTFDILDTWSERSIGGCRYHVAHPGGRNYESFPVNAYEAEGRRLARFEAIGHTPGRVAMPAEERTSEFPLTLDLRTPAPR</sequence>
<dbReference type="SUPFAM" id="SSF54001">
    <property type="entry name" value="Cysteine proteinases"/>
    <property type="match status" value="1"/>
</dbReference>
<dbReference type="InterPro" id="IPR002931">
    <property type="entry name" value="Transglutaminase-like"/>
</dbReference>
<comment type="caution">
    <text evidence="2">The sequence shown here is derived from an EMBL/GenBank/DDBJ whole genome shotgun (WGS) entry which is preliminary data.</text>
</comment>
<dbReference type="PANTHER" id="PTHR33490">
    <property type="entry name" value="BLR5614 PROTEIN-RELATED"/>
    <property type="match status" value="1"/>
</dbReference>
<dbReference type="InterPro" id="IPR018667">
    <property type="entry name" value="DUF2126"/>
</dbReference>
<dbReference type="PANTHER" id="PTHR33490:SF1">
    <property type="entry name" value="SLL1233 PROTEIN"/>
    <property type="match status" value="1"/>
</dbReference>